<evidence type="ECO:0000256" key="10">
    <source>
        <dbReference type="PROSITE-ProRule" id="PRU00175"/>
    </source>
</evidence>
<dbReference type="EMBL" id="CM000643">
    <property type="protein sequence ID" value="EED91756.1"/>
    <property type="molecule type" value="Genomic_DNA"/>
</dbReference>
<dbReference type="PaxDb" id="35128-Thaps6558"/>
<evidence type="ECO:0000256" key="3">
    <source>
        <dbReference type="ARBA" id="ARBA00022692"/>
    </source>
</evidence>
<evidence type="ECO:0000256" key="9">
    <source>
        <dbReference type="ARBA" id="ARBA00023136"/>
    </source>
</evidence>
<accession>B8C4N5</accession>
<dbReference type="InParanoid" id="B8C4N5"/>
<dbReference type="GO" id="GO:0008270">
    <property type="term" value="F:zinc ion binding"/>
    <property type="evidence" value="ECO:0007669"/>
    <property type="project" value="UniProtKB-KW"/>
</dbReference>
<feature type="region of interest" description="Disordered" evidence="11">
    <location>
        <begin position="751"/>
        <end position="773"/>
    </location>
</feature>
<dbReference type="KEGG" id="tps:THAPSDRAFT_6558"/>
<dbReference type="GO" id="GO:0000151">
    <property type="term" value="C:ubiquitin ligase complex"/>
    <property type="evidence" value="ECO:0000318"/>
    <property type="project" value="GO_Central"/>
</dbReference>
<evidence type="ECO:0000313" key="16">
    <source>
        <dbReference type="Proteomes" id="UP000001449"/>
    </source>
</evidence>
<feature type="region of interest" description="Disordered" evidence="11">
    <location>
        <begin position="295"/>
        <end position="318"/>
    </location>
</feature>
<dbReference type="GO" id="GO:0016020">
    <property type="term" value="C:membrane"/>
    <property type="evidence" value="ECO:0007669"/>
    <property type="project" value="UniProtKB-SubCell"/>
</dbReference>
<feature type="transmembrane region" description="Helical" evidence="12">
    <location>
        <begin position="426"/>
        <end position="442"/>
    </location>
</feature>
<dbReference type="CDD" id="cd14279">
    <property type="entry name" value="CUE"/>
    <property type="match status" value="1"/>
</dbReference>
<evidence type="ECO:0000256" key="11">
    <source>
        <dbReference type="SAM" id="MobiDB-lite"/>
    </source>
</evidence>
<organism evidence="15 16">
    <name type="scientific">Thalassiosira pseudonana</name>
    <name type="common">Marine diatom</name>
    <name type="synonym">Cyclotella nana</name>
    <dbReference type="NCBI Taxonomy" id="35128"/>
    <lineage>
        <taxon>Eukaryota</taxon>
        <taxon>Sar</taxon>
        <taxon>Stramenopiles</taxon>
        <taxon>Ochrophyta</taxon>
        <taxon>Bacillariophyta</taxon>
        <taxon>Coscinodiscophyceae</taxon>
        <taxon>Thalassiosirophycidae</taxon>
        <taxon>Thalassiosirales</taxon>
        <taxon>Thalassiosiraceae</taxon>
        <taxon>Thalassiosira</taxon>
    </lineage>
</organism>
<feature type="compositionally biased region" description="Basic and acidic residues" evidence="11">
    <location>
        <begin position="301"/>
        <end position="317"/>
    </location>
</feature>
<evidence type="ECO:0000256" key="2">
    <source>
        <dbReference type="ARBA" id="ARBA00022679"/>
    </source>
</evidence>
<evidence type="ECO:0000256" key="5">
    <source>
        <dbReference type="ARBA" id="ARBA00022771"/>
    </source>
</evidence>
<keyword evidence="5 10" id="KW-0863">Zinc-finger</keyword>
<keyword evidence="7" id="KW-0862">Zinc</keyword>
<evidence type="ECO:0000256" key="7">
    <source>
        <dbReference type="ARBA" id="ARBA00022833"/>
    </source>
</evidence>
<comment type="subcellular location">
    <subcellularLocation>
        <location evidence="1">Membrane</location>
        <topology evidence="1">Multi-pass membrane protein</topology>
    </subcellularLocation>
</comment>
<dbReference type="GO" id="GO:0016567">
    <property type="term" value="P:protein ubiquitination"/>
    <property type="evidence" value="ECO:0000318"/>
    <property type="project" value="GO_Central"/>
</dbReference>
<feature type="transmembrane region" description="Helical" evidence="12">
    <location>
        <begin position="613"/>
        <end position="634"/>
    </location>
</feature>
<dbReference type="SMART" id="SM00184">
    <property type="entry name" value="RING"/>
    <property type="match status" value="1"/>
</dbReference>
<dbReference type="RefSeq" id="XP_002291649.1">
    <property type="nucleotide sequence ID" value="XM_002291613.1"/>
</dbReference>
<feature type="compositionally biased region" description="Polar residues" evidence="11">
    <location>
        <begin position="760"/>
        <end position="773"/>
    </location>
</feature>
<dbReference type="HOGENOM" id="CLU_310927_0_0_1"/>
<dbReference type="InterPro" id="IPR013083">
    <property type="entry name" value="Znf_RING/FYVE/PHD"/>
</dbReference>
<dbReference type="Proteomes" id="UP000001449">
    <property type="component" value="Chromosome 6"/>
</dbReference>
<dbReference type="AlphaFoldDB" id="B8C4N5"/>
<gene>
    <name evidence="15" type="ORF">THAPSDRAFT_6558</name>
</gene>
<proteinExistence type="predicted"/>
<feature type="transmembrane region" description="Helical" evidence="12">
    <location>
        <begin position="489"/>
        <end position="509"/>
    </location>
</feature>
<dbReference type="PANTHER" id="PTHR15067">
    <property type="entry name" value="E3 UBIQUITIN-PROTEIN LIGASE RNF8"/>
    <property type="match status" value="1"/>
</dbReference>
<dbReference type="GO" id="GO:0043130">
    <property type="term" value="F:ubiquitin binding"/>
    <property type="evidence" value="ECO:0007669"/>
    <property type="project" value="InterPro"/>
</dbReference>
<dbReference type="PROSITE" id="PS50089">
    <property type="entry name" value="ZF_RING_2"/>
    <property type="match status" value="1"/>
</dbReference>
<evidence type="ECO:0000256" key="12">
    <source>
        <dbReference type="SAM" id="Phobius"/>
    </source>
</evidence>
<dbReference type="SUPFAM" id="SSF57850">
    <property type="entry name" value="RING/U-box"/>
    <property type="match status" value="1"/>
</dbReference>
<reference evidence="15 16" key="2">
    <citation type="journal article" date="2008" name="Nature">
        <title>The Phaeodactylum genome reveals the evolutionary history of diatom genomes.</title>
        <authorList>
            <person name="Bowler C."/>
            <person name="Allen A.E."/>
            <person name="Badger J.H."/>
            <person name="Grimwood J."/>
            <person name="Jabbari K."/>
            <person name="Kuo A."/>
            <person name="Maheswari U."/>
            <person name="Martens C."/>
            <person name="Maumus F."/>
            <person name="Otillar R.P."/>
            <person name="Rayko E."/>
            <person name="Salamov A."/>
            <person name="Vandepoele K."/>
            <person name="Beszteri B."/>
            <person name="Gruber A."/>
            <person name="Heijde M."/>
            <person name="Katinka M."/>
            <person name="Mock T."/>
            <person name="Valentin K."/>
            <person name="Verret F."/>
            <person name="Berges J.A."/>
            <person name="Brownlee C."/>
            <person name="Cadoret J.P."/>
            <person name="Chiovitti A."/>
            <person name="Choi C.J."/>
            <person name="Coesel S."/>
            <person name="De Martino A."/>
            <person name="Detter J.C."/>
            <person name="Durkin C."/>
            <person name="Falciatore A."/>
            <person name="Fournet J."/>
            <person name="Haruta M."/>
            <person name="Huysman M.J."/>
            <person name="Jenkins B.D."/>
            <person name="Jiroutova K."/>
            <person name="Jorgensen R.E."/>
            <person name="Joubert Y."/>
            <person name="Kaplan A."/>
            <person name="Kroger N."/>
            <person name="Kroth P.G."/>
            <person name="La Roche J."/>
            <person name="Lindquist E."/>
            <person name="Lommer M."/>
            <person name="Martin-Jezequel V."/>
            <person name="Lopez P.J."/>
            <person name="Lucas S."/>
            <person name="Mangogna M."/>
            <person name="McGinnis K."/>
            <person name="Medlin L.K."/>
            <person name="Montsant A."/>
            <person name="Oudot-Le Secq M.P."/>
            <person name="Napoli C."/>
            <person name="Obornik M."/>
            <person name="Parker M.S."/>
            <person name="Petit J.L."/>
            <person name="Porcel B.M."/>
            <person name="Poulsen N."/>
            <person name="Robison M."/>
            <person name="Rychlewski L."/>
            <person name="Rynearson T.A."/>
            <person name="Schmutz J."/>
            <person name="Shapiro H."/>
            <person name="Siaut M."/>
            <person name="Stanley M."/>
            <person name="Sussman M.R."/>
            <person name="Taylor A.R."/>
            <person name="Vardi A."/>
            <person name="von Dassow P."/>
            <person name="Vyverman W."/>
            <person name="Willis A."/>
            <person name="Wyrwicz L.S."/>
            <person name="Rokhsar D.S."/>
            <person name="Weissenbach J."/>
            <person name="Armbrust E.V."/>
            <person name="Green B.R."/>
            <person name="Van de Peer Y."/>
            <person name="Grigoriev I.V."/>
        </authorList>
    </citation>
    <scope>NUCLEOTIDE SEQUENCE [LARGE SCALE GENOMIC DNA]</scope>
    <source>
        <strain evidence="15 16">CCMP1335</strain>
    </source>
</reference>
<dbReference type="GeneID" id="7446350"/>
<evidence type="ECO:0000256" key="6">
    <source>
        <dbReference type="ARBA" id="ARBA00022786"/>
    </source>
</evidence>
<reference evidence="15 16" key="1">
    <citation type="journal article" date="2004" name="Science">
        <title>The genome of the diatom Thalassiosira pseudonana: ecology, evolution, and metabolism.</title>
        <authorList>
            <person name="Armbrust E.V."/>
            <person name="Berges J.A."/>
            <person name="Bowler C."/>
            <person name="Green B.R."/>
            <person name="Martinez D."/>
            <person name="Putnam N.H."/>
            <person name="Zhou S."/>
            <person name="Allen A.E."/>
            <person name="Apt K.E."/>
            <person name="Bechner M."/>
            <person name="Brzezinski M.A."/>
            <person name="Chaal B.K."/>
            <person name="Chiovitti A."/>
            <person name="Davis A.K."/>
            <person name="Demarest M.S."/>
            <person name="Detter J.C."/>
            <person name="Glavina T."/>
            <person name="Goodstein D."/>
            <person name="Hadi M.Z."/>
            <person name="Hellsten U."/>
            <person name="Hildebrand M."/>
            <person name="Jenkins B.D."/>
            <person name="Jurka J."/>
            <person name="Kapitonov V.V."/>
            <person name="Kroger N."/>
            <person name="Lau W.W."/>
            <person name="Lane T.W."/>
            <person name="Larimer F.W."/>
            <person name="Lippmeier J.C."/>
            <person name="Lucas S."/>
            <person name="Medina M."/>
            <person name="Montsant A."/>
            <person name="Obornik M."/>
            <person name="Parker M.S."/>
            <person name="Palenik B."/>
            <person name="Pazour G.J."/>
            <person name="Richardson P.M."/>
            <person name="Rynearson T.A."/>
            <person name="Saito M.A."/>
            <person name="Schwartz D.C."/>
            <person name="Thamatrakoln K."/>
            <person name="Valentin K."/>
            <person name="Vardi A."/>
            <person name="Wilkerson F.P."/>
            <person name="Rokhsar D.S."/>
        </authorList>
    </citation>
    <scope>NUCLEOTIDE SEQUENCE [LARGE SCALE GENOMIC DNA]</scope>
    <source>
        <strain evidence="15 16">CCMP1335</strain>
    </source>
</reference>
<keyword evidence="2" id="KW-0808">Transferase</keyword>
<dbReference type="eggNOG" id="KOG0802">
    <property type="taxonomic scope" value="Eukaryota"/>
</dbReference>
<keyword evidence="8 12" id="KW-1133">Transmembrane helix</keyword>
<keyword evidence="3 12" id="KW-0812">Transmembrane</keyword>
<dbReference type="Pfam" id="PF13639">
    <property type="entry name" value="zf-RING_2"/>
    <property type="match status" value="1"/>
</dbReference>
<dbReference type="PANTHER" id="PTHR15067:SF4">
    <property type="entry name" value="E3 UBIQUITIN-PROTEIN LIGASE RNF8"/>
    <property type="match status" value="1"/>
</dbReference>
<dbReference type="InterPro" id="IPR003892">
    <property type="entry name" value="CUE"/>
</dbReference>
<keyword evidence="16" id="KW-1185">Reference proteome</keyword>
<dbReference type="GO" id="GO:0006511">
    <property type="term" value="P:ubiquitin-dependent protein catabolic process"/>
    <property type="evidence" value="ECO:0000318"/>
    <property type="project" value="GO_Central"/>
</dbReference>
<dbReference type="GO" id="GO:0061630">
    <property type="term" value="F:ubiquitin protein ligase activity"/>
    <property type="evidence" value="ECO:0000318"/>
    <property type="project" value="GO_Central"/>
</dbReference>
<dbReference type="PROSITE" id="PS51140">
    <property type="entry name" value="CUE"/>
    <property type="match status" value="1"/>
</dbReference>
<keyword evidence="9 12" id="KW-0472">Membrane</keyword>
<feature type="transmembrane region" description="Helical" evidence="12">
    <location>
        <begin position="342"/>
        <end position="365"/>
    </location>
</feature>
<keyword evidence="4" id="KW-0479">Metal-binding</keyword>
<keyword evidence="6" id="KW-0833">Ubl conjugation pathway</keyword>
<evidence type="ECO:0000313" key="15">
    <source>
        <dbReference type="EMBL" id="EED91756.1"/>
    </source>
</evidence>
<dbReference type="STRING" id="35128.B8C4N5"/>
<dbReference type="GO" id="GO:0005829">
    <property type="term" value="C:cytosol"/>
    <property type="evidence" value="ECO:0000318"/>
    <property type="project" value="GO_Central"/>
</dbReference>
<feature type="domain" description="CUE" evidence="14">
    <location>
        <begin position="894"/>
        <end position="935"/>
    </location>
</feature>
<protein>
    <recommendedName>
        <fullName evidence="17">RING-type domain-containing protein</fullName>
    </recommendedName>
</protein>
<feature type="domain" description="RING-type" evidence="13">
    <location>
        <begin position="697"/>
        <end position="742"/>
    </location>
</feature>
<evidence type="ECO:0000259" key="13">
    <source>
        <dbReference type="PROSITE" id="PS50089"/>
    </source>
</evidence>
<evidence type="ECO:0008006" key="17">
    <source>
        <dbReference type="Google" id="ProtNLM"/>
    </source>
</evidence>
<evidence type="ECO:0000256" key="1">
    <source>
        <dbReference type="ARBA" id="ARBA00004141"/>
    </source>
</evidence>
<evidence type="ECO:0000259" key="14">
    <source>
        <dbReference type="PROSITE" id="PS51140"/>
    </source>
</evidence>
<evidence type="ECO:0000256" key="4">
    <source>
        <dbReference type="ARBA" id="ARBA00022723"/>
    </source>
</evidence>
<feature type="transmembrane region" description="Helical" evidence="12">
    <location>
        <begin position="515"/>
        <end position="539"/>
    </location>
</feature>
<feature type="transmembrane region" description="Helical" evidence="12">
    <location>
        <begin position="448"/>
        <end position="468"/>
    </location>
</feature>
<name>B8C4N5_THAPS</name>
<dbReference type="InterPro" id="IPR001841">
    <property type="entry name" value="Znf_RING"/>
</dbReference>
<dbReference type="Gene3D" id="3.30.40.10">
    <property type="entry name" value="Zinc/RING finger domain, C3HC4 (zinc finger)"/>
    <property type="match status" value="1"/>
</dbReference>
<sequence length="946" mass="104275">MPAQGDIGTADEEEIHRLLQFQQEQEEHPHDDAHQSNADDDINIRELAQQQQIALDGINAIVDNQQSLQQTLAANPTARGDYNKQSVEMVHNNAVMHAIQNAMSAQKGRSDFFVEGGVGRELVDVDVKSDGSLEEKKGGGWEAVVAHQLSKSSTARLKNNDVPSPTKDTLSTGSYWLEDMTKDAWSNIREHYKEQYSVLQRIRAQSPSLRSVDSSDNKGRATVGHSFSRFFSPWQWGQPDQEHIHGDEEFGMRREKSITVMNTSGRFKSMSGNNSEVHPVFSFLSRLIDPSLTRPLFSSKDGNDATDEGRVGDENGERTASSMDYSAITDVVDKILTSTPRLLAIANLLLALTYLLHTAVADIFLGTVGTTRNAANPAPATGTWRGATGPVDQGGAVNTNNADANRATLVLEEQTRRQRRIGRERLGGYLLFKLLLVSAVVEPDTLDLLILLSWYTLLSFLRSLGHVAGSTIHQAAQSGQPPRQGALRLLLLVLLCNTCAALGCVLLFHDSGWNMLLLLTCDCVLLAADVFAHLSRHVAAIIEDRHRRRIAELEERQAKLHMMRREMASDDIVAASDDDEEFVPFEVESRQVVREVEAMEAKHSRRLAVLDKAVFSLELFALFLTAIHFVHIWALHGASFGLVDGILALHLHSTLSSAGRKIAERRNLNRISRELDQTFNDASDLDIRKASLNCDVCCICLAAMTSGNVKKVACGHLFHTHCLREVVDRARTIQLAKCPLCRASLVSGMQPSLPREERSGNTTNETTDGNSVEVNGNEQAQQQHQVGAPNPLQPAMPVERSLFRFSTANILPAWLPVPDFAFEVVRRETPESAEPNANPNGGGLQRFLRRGGEIEPNIANVDQANEQSPPAEEQPSFWRRLLTLAGAIPMTPEEEAAALEQLVDMFPQYDRGDLSRELRARGSAEAVVESVLLGVFSGTPRGGVED</sequence>
<evidence type="ECO:0000256" key="8">
    <source>
        <dbReference type="ARBA" id="ARBA00022989"/>
    </source>
</evidence>